<evidence type="ECO:0000313" key="3">
    <source>
        <dbReference type="Proteomes" id="UP001055115"/>
    </source>
</evidence>
<keyword evidence="3" id="KW-1185">Reference proteome</keyword>
<dbReference type="EMBL" id="BQXU01000039">
    <property type="protein sequence ID" value="GKT50650.1"/>
    <property type="molecule type" value="Genomic_DNA"/>
</dbReference>
<reference evidence="2 3" key="1">
    <citation type="submission" date="2022-03" db="EMBL/GenBank/DDBJ databases">
        <title>Genome data of Colletotrichum spp.</title>
        <authorList>
            <person name="Utami Y.D."/>
            <person name="Hiruma K."/>
        </authorList>
    </citation>
    <scope>NUCLEOTIDE SEQUENCE [LARGE SCALE GENOMIC DNA]</scope>
    <source>
        <strain evidence="2 3">MAFF 239500</strain>
    </source>
</reference>
<dbReference type="Proteomes" id="UP001055115">
    <property type="component" value="Unassembled WGS sequence"/>
</dbReference>
<dbReference type="AlphaFoldDB" id="A0AA37PEJ8"/>
<evidence type="ECO:0000313" key="2">
    <source>
        <dbReference type="EMBL" id="GKT50650.1"/>
    </source>
</evidence>
<dbReference type="RefSeq" id="XP_049133000.1">
    <property type="nucleotide sequence ID" value="XM_049277043.1"/>
</dbReference>
<comment type="caution">
    <text evidence="2">The sequence shown here is derived from an EMBL/GenBank/DDBJ whole genome shotgun (WGS) entry which is preliminary data.</text>
</comment>
<feature type="region of interest" description="Disordered" evidence="1">
    <location>
        <begin position="48"/>
        <end position="71"/>
    </location>
</feature>
<accession>A0AA37PEJ8</accession>
<protein>
    <submittedName>
        <fullName evidence="2">Uncharacterized protein</fullName>
    </submittedName>
</protein>
<feature type="compositionally biased region" description="Polar residues" evidence="1">
    <location>
        <begin position="49"/>
        <end position="71"/>
    </location>
</feature>
<sequence length="71" mass="7303">MPPCFFLNDGVWGQQAAERHQPGAAFAWETATFDFGGQKGELALAVEGGNTTDEVASTSDEGGPVGSSSLV</sequence>
<gene>
    <name evidence="2" type="ORF">ColSpa_10831</name>
</gene>
<evidence type="ECO:0000256" key="1">
    <source>
        <dbReference type="SAM" id="MobiDB-lite"/>
    </source>
</evidence>
<name>A0AA37PEJ8_9PEZI</name>
<proteinExistence type="predicted"/>
<organism evidence="2 3">
    <name type="scientific">Colletotrichum spaethianum</name>
    <dbReference type="NCBI Taxonomy" id="700344"/>
    <lineage>
        <taxon>Eukaryota</taxon>
        <taxon>Fungi</taxon>
        <taxon>Dikarya</taxon>
        <taxon>Ascomycota</taxon>
        <taxon>Pezizomycotina</taxon>
        <taxon>Sordariomycetes</taxon>
        <taxon>Hypocreomycetidae</taxon>
        <taxon>Glomerellales</taxon>
        <taxon>Glomerellaceae</taxon>
        <taxon>Colletotrichum</taxon>
        <taxon>Colletotrichum spaethianum species complex</taxon>
    </lineage>
</organism>
<dbReference type="GeneID" id="73331633"/>